<proteinExistence type="predicted"/>
<sequence length="378" mass="40918">MYGTRSAGGRRYASYGSGQASYGASGTAYTPQAKSSRGTQYGQSSEYSGYYQQAERGQKSGYKGASGGSGAKQPAEAQYQGRGSEYYRRKTQGDPNYKSGKDGVQADGNKHDQAKRPIAGYGTKNQGQNQATSNKTVNKNVSIKKQQQQQQQRRQGGWGRMTHMMKWPMMFMFWRGLGRRSHDVAPVARDVPTITRQSPPSSEPRGKQQHAVNFSDQAPQASEYVTPSSDLKGEARSEAEDVAPCPGGNVKEKATTPATTNIVAPQAASSSFPELTRSPKIHESPVLEPADKIHTLSEMVEPVETGEKAKALRDADLKDETSKKAKRMRIVSADGVRDTTKSLSVQPSEGSADKVRSKQSTPLSDIHAPMSSPHNAPA</sequence>
<dbReference type="Proteomes" id="UP001497383">
    <property type="component" value="Chromosome 2"/>
</dbReference>
<feature type="region of interest" description="Disordered" evidence="1">
    <location>
        <begin position="1"/>
        <end position="159"/>
    </location>
</feature>
<reference evidence="2 3" key="1">
    <citation type="submission" date="2024-03" db="EMBL/GenBank/DDBJ databases">
        <authorList>
            <person name="Brejova B."/>
        </authorList>
    </citation>
    <scope>NUCLEOTIDE SEQUENCE [LARGE SCALE GENOMIC DNA]</scope>
    <source>
        <strain evidence="2 3">CBS 14171</strain>
    </source>
</reference>
<dbReference type="GeneID" id="92206803"/>
<feature type="compositionally biased region" description="Low complexity" evidence="1">
    <location>
        <begin position="146"/>
        <end position="155"/>
    </location>
</feature>
<feature type="compositionally biased region" description="Low complexity" evidence="1">
    <location>
        <begin position="38"/>
        <end position="63"/>
    </location>
</feature>
<evidence type="ECO:0000256" key="1">
    <source>
        <dbReference type="SAM" id="MobiDB-lite"/>
    </source>
</evidence>
<evidence type="ECO:0000313" key="2">
    <source>
        <dbReference type="EMBL" id="CAK9437229.1"/>
    </source>
</evidence>
<organism evidence="2 3">
    <name type="scientific">Lodderomyces beijingensis</name>
    <dbReference type="NCBI Taxonomy" id="1775926"/>
    <lineage>
        <taxon>Eukaryota</taxon>
        <taxon>Fungi</taxon>
        <taxon>Dikarya</taxon>
        <taxon>Ascomycota</taxon>
        <taxon>Saccharomycotina</taxon>
        <taxon>Pichiomycetes</taxon>
        <taxon>Debaryomycetaceae</taxon>
        <taxon>Candida/Lodderomyces clade</taxon>
        <taxon>Lodderomyces</taxon>
    </lineage>
</organism>
<dbReference type="RefSeq" id="XP_066828545.1">
    <property type="nucleotide sequence ID" value="XM_066971514.1"/>
</dbReference>
<dbReference type="EMBL" id="OZ022406">
    <property type="protein sequence ID" value="CAK9437229.1"/>
    <property type="molecule type" value="Genomic_DNA"/>
</dbReference>
<feature type="region of interest" description="Disordered" evidence="1">
    <location>
        <begin position="191"/>
        <end position="286"/>
    </location>
</feature>
<feature type="compositionally biased region" description="Basic and acidic residues" evidence="1">
    <location>
        <begin position="305"/>
        <end position="323"/>
    </location>
</feature>
<name>A0ABP0ZID1_9ASCO</name>
<accession>A0ABP0ZID1</accession>
<feature type="compositionally biased region" description="Polar residues" evidence="1">
    <location>
        <begin position="256"/>
        <end position="273"/>
    </location>
</feature>
<feature type="compositionally biased region" description="Polar residues" evidence="1">
    <location>
        <begin position="123"/>
        <end position="145"/>
    </location>
</feature>
<feature type="region of interest" description="Disordered" evidence="1">
    <location>
        <begin position="302"/>
        <end position="378"/>
    </location>
</feature>
<keyword evidence="3" id="KW-1185">Reference proteome</keyword>
<feature type="compositionally biased region" description="Low complexity" evidence="1">
    <location>
        <begin position="12"/>
        <end position="29"/>
    </location>
</feature>
<gene>
    <name evidence="2" type="ORF">LODBEIA_P16070</name>
</gene>
<evidence type="ECO:0000313" key="3">
    <source>
        <dbReference type="Proteomes" id="UP001497383"/>
    </source>
</evidence>
<protein>
    <submittedName>
        <fullName evidence="2">Uncharacterized protein</fullName>
    </submittedName>
</protein>
<feature type="compositionally biased region" description="Polar residues" evidence="1">
    <location>
        <begin position="210"/>
        <end position="229"/>
    </location>
</feature>